<dbReference type="InterPro" id="IPR039422">
    <property type="entry name" value="MarR/SlyA-like"/>
</dbReference>
<reference evidence="2" key="2">
    <citation type="journal article" date="2021" name="PeerJ">
        <title>Extensive microbial diversity within the chicken gut microbiome revealed by metagenomics and culture.</title>
        <authorList>
            <person name="Gilroy R."/>
            <person name="Ravi A."/>
            <person name="Getino M."/>
            <person name="Pursley I."/>
            <person name="Horton D.L."/>
            <person name="Alikhan N.F."/>
            <person name="Baker D."/>
            <person name="Gharbi K."/>
            <person name="Hall N."/>
            <person name="Watson M."/>
            <person name="Adriaenssens E.M."/>
            <person name="Foster-Nyarko E."/>
            <person name="Jarju S."/>
            <person name="Secka A."/>
            <person name="Antonio M."/>
            <person name="Oren A."/>
            <person name="Chaudhuri R.R."/>
            <person name="La Ragione R."/>
            <person name="Hildebrand F."/>
            <person name="Pallen M.J."/>
        </authorList>
    </citation>
    <scope>NUCLEOTIDE SEQUENCE</scope>
    <source>
        <strain evidence="2">ChiSjej6B24-2974</strain>
    </source>
</reference>
<dbReference type="CDD" id="cd00090">
    <property type="entry name" value="HTH_ARSR"/>
    <property type="match status" value="1"/>
</dbReference>
<feature type="domain" description="HTH marR-type" evidence="1">
    <location>
        <begin position="8"/>
        <end position="141"/>
    </location>
</feature>
<gene>
    <name evidence="2" type="ORF">IAA52_00845</name>
</gene>
<proteinExistence type="predicted"/>
<dbReference type="SMART" id="SM00529">
    <property type="entry name" value="HTH_DTXR"/>
    <property type="match status" value="1"/>
</dbReference>
<dbReference type="PROSITE" id="PS50995">
    <property type="entry name" value="HTH_MARR_2"/>
    <property type="match status" value="1"/>
</dbReference>
<dbReference type="Gene3D" id="1.10.10.10">
    <property type="entry name" value="Winged helix-like DNA-binding domain superfamily/Winged helix DNA-binding domain"/>
    <property type="match status" value="1"/>
</dbReference>
<dbReference type="GO" id="GO:0006950">
    <property type="term" value="P:response to stress"/>
    <property type="evidence" value="ECO:0007669"/>
    <property type="project" value="TreeGrafter"/>
</dbReference>
<dbReference type="InterPro" id="IPR036388">
    <property type="entry name" value="WH-like_DNA-bd_sf"/>
</dbReference>
<dbReference type="Proteomes" id="UP000824260">
    <property type="component" value="Unassembled WGS sequence"/>
</dbReference>
<dbReference type="InterPro" id="IPR036390">
    <property type="entry name" value="WH_DNA-bd_sf"/>
</dbReference>
<dbReference type="EMBL" id="DVFZ01000010">
    <property type="protein sequence ID" value="HIQ81629.1"/>
    <property type="molecule type" value="Genomic_DNA"/>
</dbReference>
<accession>A0A9D0ZLQ1</accession>
<dbReference type="InterPro" id="IPR000835">
    <property type="entry name" value="HTH_MarR-typ"/>
</dbReference>
<dbReference type="GO" id="GO:0046914">
    <property type="term" value="F:transition metal ion binding"/>
    <property type="evidence" value="ECO:0007669"/>
    <property type="project" value="InterPro"/>
</dbReference>
<dbReference type="SMART" id="SM00347">
    <property type="entry name" value="HTH_MARR"/>
    <property type="match status" value="1"/>
</dbReference>
<evidence type="ECO:0000313" key="2">
    <source>
        <dbReference type="EMBL" id="HIQ81629.1"/>
    </source>
</evidence>
<protein>
    <submittedName>
        <fullName evidence="2">Winged helix-turn-helix transcriptional regulator</fullName>
    </submittedName>
</protein>
<evidence type="ECO:0000259" key="1">
    <source>
        <dbReference type="PROSITE" id="PS50995"/>
    </source>
</evidence>
<organism evidence="2 3">
    <name type="scientific">Candidatus Pullichristensenella stercorigallinarum</name>
    <dbReference type="NCBI Taxonomy" id="2840909"/>
    <lineage>
        <taxon>Bacteria</taxon>
        <taxon>Bacillati</taxon>
        <taxon>Bacillota</taxon>
        <taxon>Clostridia</taxon>
        <taxon>Candidatus Pullichristensenella</taxon>
    </lineage>
</organism>
<dbReference type="SUPFAM" id="SSF46785">
    <property type="entry name" value="Winged helix' DNA-binding domain"/>
    <property type="match status" value="1"/>
</dbReference>
<evidence type="ECO:0000313" key="3">
    <source>
        <dbReference type="Proteomes" id="UP000824260"/>
    </source>
</evidence>
<dbReference type="AlphaFoldDB" id="A0A9D0ZLQ1"/>
<comment type="caution">
    <text evidence="2">The sequence shown here is derived from an EMBL/GenBank/DDBJ whole genome shotgun (WGS) entry which is preliminary data.</text>
</comment>
<name>A0A9D0ZLQ1_9FIRM</name>
<reference evidence="2" key="1">
    <citation type="submission" date="2020-10" db="EMBL/GenBank/DDBJ databases">
        <authorList>
            <person name="Gilroy R."/>
        </authorList>
    </citation>
    <scope>NUCLEOTIDE SEQUENCE</scope>
    <source>
        <strain evidence="2">ChiSjej6B24-2974</strain>
    </source>
</reference>
<dbReference type="PANTHER" id="PTHR33164:SF89">
    <property type="entry name" value="MARR FAMILY REGULATORY PROTEIN"/>
    <property type="match status" value="1"/>
</dbReference>
<dbReference type="PANTHER" id="PTHR33164">
    <property type="entry name" value="TRANSCRIPTIONAL REGULATOR, MARR FAMILY"/>
    <property type="match status" value="1"/>
</dbReference>
<dbReference type="GO" id="GO:0003700">
    <property type="term" value="F:DNA-binding transcription factor activity"/>
    <property type="evidence" value="ECO:0007669"/>
    <property type="project" value="InterPro"/>
</dbReference>
<dbReference type="Pfam" id="PF01047">
    <property type="entry name" value="MarR"/>
    <property type="match status" value="1"/>
</dbReference>
<dbReference type="InterPro" id="IPR011991">
    <property type="entry name" value="ArsR-like_HTH"/>
</dbReference>
<sequence>MDPYLASLNEMFTTTYRSVLKVEEVMLRYLSNNSLTISEMHMLESIGKLGGDGTITDIAQDLEITPPSVTMAVKRLEKKGYITKDRSSVDGRRVRVRLTEAGRRAETAHRYFHRQMVRAVAGILEPAEREALLSALGRINEFMRQKVEEYDGARRENA</sequence>
<dbReference type="InterPro" id="IPR022689">
    <property type="entry name" value="Iron_dep_repressor"/>
</dbReference>